<gene>
    <name evidence="1" type="ORF">MNBD_CHLOROFLEXI01-2807</name>
</gene>
<name>A0A3B0V362_9ZZZZ</name>
<dbReference type="EMBL" id="UOEU01000688">
    <property type="protein sequence ID" value="VAW37948.1"/>
    <property type="molecule type" value="Genomic_DNA"/>
</dbReference>
<protein>
    <recommendedName>
        <fullName evidence="2">Phage-Barnase-EndoU-ColicinE5/D-RelE like nuclease 2 domain-containing protein</fullName>
    </recommendedName>
</protein>
<evidence type="ECO:0000313" key="1">
    <source>
        <dbReference type="EMBL" id="VAW37948.1"/>
    </source>
</evidence>
<dbReference type="AlphaFoldDB" id="A0A3B0V362"/>
<evidence type="ECO:0008006" key="2">
    <source>
        <dbReference type="Google" id="ProtNLM"/>
    </source>
</evidence>
<organism evidence="1">
    <name type="scientific">hydrothermal vent metagenome</name>
    <dbReference type="NCBI Taxonomy" id="652676"/>
    <lineage>
        <taxon>unclassified sequences</taxon>
        <taxon>metagenomes</taxon>
        <taxon>ecological metagenomes</taxon>
    </lineage>
</organism>
<proteinExistence type="predicted"/>
<sequence>MTHFPCPYLNGDVELAEERQVHIAERHPDLLPAHFEQLGETLAKPDQVRRSERFGTARLFARWFEDVRGGKFVVVVVVNESSPTRNWIVTAYIARRLSGGTIEWTRN</sequence>
<reference evidence="1" key="1">
    <citation type="submission" date="2018-06" db="EMBL/GenBank/DDBJ databases">
        <authorList>
            <person name="Zhirakovskaya E."/>
        </authorList>
    </citation>
    <scope>NUCLEOTIDE SEQUENCE</scope>
</reference>
<accession>A0A3B0V362</accession>